<dbReference type="CDD" id="cd00110">
    <property type="entry name" value="LamG"/>
    <property type="match status" value="1"/>
</dbReference>
<keyword evidence="4" id="KW-0325">Glycoprotein</keyword>
<dbReference type="Proteomes" id="UP000694402">
    <property type="component" value="Unassembled WGS sequence"/>
</dbReference>
<protein>
    <recommendedName>
        <fullName evidence="7">Laminin G domain-containing protein</fullName>
    </recommendedName>
</protein>
<organism evidence="8 9">
    <name type="scientific">Oncorhynchus tshawytscha</name>
    <name type="common">Chinook salmon</name>
    <name type="synonym">Salmo tshawytscha</name>
    <dbReference type="NCBI Taxonomy" id="74940"/>
    <lineage>
        <taxon>Eukaryota</taxon>
        <taxon>Metazoa</taxon>
        <taxon>Chordata</taxon>
        <taxon>Craniata</taxon>
        <taxon>Vertebrata</taxon>
        <taxon>Euteleostomi</taxon>
        <taxon>Actinopterygii</taxon>
        <taxon>Neopterygii</taxon>
        <taxon>Teleostei</taxon>
        <taxon>Protacanthopterygii</taxon>
        <taxon>Salmoniformes</taxon>
        <taxon>Salmonidae</taxon>
        <taxon>Salmoninae</taxon>
        <taxon>Oncorhynchus</taxon>
    </lineage>
</organism>
<dbReference type="PROSITE" id="PS50025">
    <property type="entry name" value="LAM_G_DOMAIN"/>
    <property type="match status" value="1"/>
</dbReference>
<dbReference type="PANTHER" id="PTHR24040">
    <property type="entry name" value="LAMININ G-LIKE DOMAIN-CONTAINING PROTEIN"/>
    <property type="match status" value="1"/>
</dbReference>
<dbReference type="Pfam" id="PF00054">
    <property type="entry name" value="Laminin_G_1"/>
    <property type="match status" value="1"/>
</dbReference>
<feature type="signal peptide" evidence="6">
    <location>
        <begin position="1"/>
        <end position="23"/>
    </location>
</feature>
<keyword evidence="9" id="KW-1185">Reference proteome</keyword>
<dbReference type="InterPro" id="IPR001791">
    <property type="entry name" value="Laminin_G"/>
</dbReference>
<dbReference type="SMART" id="SM00282">
    <property type="entry name" value="LamG"/>
    <property type="match status" value="1"/>
</dbReference>
<evidence type="ECO:0000256" key="3">
    <source>
        <dbReference type="ARBA" id="ARBA00023157"/>
    </source>
</evidence>
<dbReference type="InterPro" id="IPR013320">
    <property type="entry name" value="ConA-like_dom_sf"/>
</dbReference>
<evidence type="ECO:0000259" key="7">
    <source>
        <dbReference type="PROSITE" id="PS50025"/>
    </source>
</evidence>
<dbReference type="Gene3D" id="2.60.120.200">
    <property type="match status" value="2"/>
</dbReference>
<evidence type="ECO:0000256" key="6">
    <source>
        <dbReference type="SAM" id="SignalP"/>
    </source>
</evidence>
<comment type="caution">
    <text evidence="5">Lacks conserved residue(s) required for the propagation of feature annotation.</text>
</comment>
<evidence type="ECO:0000256" key="1">
    <source>
        <dbReference type="ARBA" id="ARBA00004613"/>
    </source>
</evidence>
<comment type="subcellular location">
    <subcellularLocation>
        <location evidence="1">Secreted</location>
    </subcellularLocation>
</comment>
<dbReference type="GeneTree" id="ENSGT00940000154035"/>
<dbReference type="InterPro" id="IPR051145">
    <property type="entry name" value="GAS-SHBG-PROS"/>
</dbReference>
<dbReference type="SUPFAM" id="SSF49899">
    <property type="entry name" value="Concanavalin A-like lectins/glucanases"/>
    <property type="match status" value="2"/>
</dbReference>
<proteinExistence type="predicted"/>
<evidence type="ECO:0000313" key="8">
    <source>
        <dbReference type="Ensembl" id="ENSOTSP00005153655.1"/>
    </source>
</evidence>
<evidence type="ECO:0000313" key="9">
    <source>
        <dbReference type="Proteomes" id="UP000694402"/>
    </source>
</evidence>
<dbReference type="PANTHER" id="PTHR24040:SF15">
    <property type="entry name" value="VITAMIN K-DEPENDENT PROTEIN S-LIKE"/>
    <property type="match status" value="1"/>
</dbReference>
<reference evidence="8" key="2">
    <citation type="submission" date="2025-08" db="UniProtKB">
        <authorList>
            <consortium name="Ensembl"/>
        </authorList>
    </citation>
    <scope>IDENTIFICATION</scope>
</reference>
<sequence length="463" mass="50319">MFALKRFVVALLTLGIWVHPTLERTLEPSPECNSFVESRSSHLLYTGNSSVGNVPILEYKVTELTSFDSEFELRTLDPEGVIFFGDIGGQQNYFLLAVIQGNLSIQTSRGDGQVLVTSGPKISDGEWKKIAVMKHEGAVAVRVGSETAVTVQQSAESQRAEIGNGMLRISIGGLLPDSGVTLGLNPPLDGCMRSWDWVRQDSSILERTLQDSKVQRCWEHIAPGSYFTGVGSVGFSSLALLGNSSAELDGADWTLSVELALRTVSARGFLFILIDTQNDYILSLKLNHPSQELMLRLRGTLFWSRSYPQTLCSGESQFLQLQVRPGQLVIGMGVTKATMRLTDGDYELLKRVLSQPGSRVYLGGGPASTAVSRPRSRVSTLTLTWQRSNTGMSALTAALPPSTSEMGSKGAAVTPDTAYKTTQGCTVFCLANCLSLNILLSHVAIYVTRCDTVLQNAVTLYLY</sequence>
<name>A0AAZ3SK55_ONCTS</name>
<dbReference type="GO" id="GO:0005576">
    <property type="term" value="C:extracellular region"/>
    <property type="evidence" value="ECO:0007669"/>
    <property type="project" value="UniProtKB-SubCell"/>
</dbReference>
<evidence type="ECO:0000256" key="4">
    <source>
        <dbReference type="ARBA" id="ARBA00023180"/>
    </source>
</evidence>
<feature type="chain" id="PRO_5044293406" description="Laminin G domain-containing protein" evidence="6">
    <location>
        <begin position="24"/>
        <end position="463"/>
    </location>
</feature>
<reference evidence="8" key="3">
    <citation type="submission" date="2025-09" db="UniProtKB">
        <authorList>
            <consortium name="Ensembl"/>
        </authorList>
    </citation>
    <scope>IDENTIFICATION</scope>
</reference>
<dbReference type="AlphaFoldDB" id="A0AAZ3SK55"/>
<dbReference type="Ensembl" id="ENSOTST00005124916.1">
    <property type="protein sequence ID" value="ENSOTSP00005153655.1"/>
    <property type="gene ID" value="ENSOTSG00005012106.2"/>
</dbReference>
<accession>A0AAZ3SK55</accession>
<gene>
    <name evidence="8" type="primary">MFSD9</name>
</gene>
<feature type="domain" description="Laminin G" evidence="7">
    <location>
        <begin position="41"/>
        <end position="217"/>
    </location>
</feature>
<keyword evidence="2" id="KW-0964">Secreted</keyword>
<reference evidence="9" key="1">
    <citation type="journal article" date="2018" name="PLoS ONE">
        <title>Chinook salmon (Oncorhynchus tshawytscha) genome and transcriptome.</title>
        <authorList>
            <person name="Christensen K.A."/>
            <person name="Leong J.S."/>
            <person name="Sakhrani D."/>
            <person name="Biagi C.A."/>
            <person name="Minkley D.R."/>
            <person name="Withler R.E."/>
            <person name="Rondeau E.B."/>
            <person name="Koop B.F."/>
            <person name="Devlin R.H."/>
        </authorList>
    </citation>
    <scope>NUCLEOTIDE SEQUENCE [LARGE SCALE GENOMIC DNA]</scope>
</reference>
<keyword evidence="3" id="KW-1015">Disulfide bond</keyword>
<keyword evidence="6" id="KW-0732">Signal</keyword>
<evidence type="ECO:0000256" key="2">
    <source>
        <dbReference type="ARBA" id="ARBA00022525"/>
    </source>
</evidence>
<evidence type="ECO:0000256" key="5">
    <source>
        <dbReference type="PROSITE-ProRule" id="PRU00122"/>
    </source>
</evidence>